<feature type="transmembrane region" description="Helical" evidence="2">
    <location>
        <begin position="337"/>
        <end position="359"/>
    </location>
</feature>
<evidence type="ECO:0000256" key="1">
    <source>
        <dbReference type="SAM" id="MobiDB-lite"/>
    </source>
</evidence>
<keyword evidence="4" id="KW-1185">Reference proteome</keyword>
<feature type="transmembrane region" description="Helical" evidence="2">
    <location>
        <begin position="71"/>
        <end position="93"/>
    </location>
</feature>
<feature type="transmembrane region" description="Helical" evidence="2">
    <location>
        <begin position="135"/>
        <end position="155"/>
    </location>
</feature>
<feature type="compositionally biased region" description="Acidic residues" evidence="1">
    <location>
        <begin position="285"/>
        <end position="300"/>
    </location>
</feature>
<dbReference type="AlphaFoldDB" id="A0A448YP55"/>
<accession>A0A448YP55</accession>
<feature type="transmembrane region" description="Helical" evidence="2">
    <location>
        <begin position="202"/>
        <end position="224"/>
    </location>
</feature>
<dbReference type="PANTHER" id="PTHR31310:SF8">
    <property type="entry name" value="INOSITOLPHOSPHOTRANSFERASE 1"/>
    <property type="match status" value="1"/>
</dbReference>
<gene>
    <name evidence="3" type="ORF">BRENAR_LOCUS3450</name>
</gene>
<protein>
    <submittedName>
        <fullName evidence="3">DEKNAAC103776</fullName>
    </submittedName>
</protein>
<dbReference type="STRING" id="13370.A0A448YP55"/>
<proteinExistence type="predicted"/>
<dbReference type="Proteomes" id="UP000290900">
    <property type="component" value="Unassembled WGS sequence"/>
</dbReference>
<feature type="region of interest" description="Disordered" evidence="1">
    <location>
        <begin position="278"/>
        <end position="304"/>
    </location>
</feature>
<dbReference type="EMBL" id="CAACVR010000025">
    <property type="protein sequence ID" value="VEU22719.1"/>
    <property type="molecule type" value="Genomic_DNA"/>
</dbReference>
<evidence type="ECO:0000256" key="2">
    <source>
        <dbReference type="SAM" id="Phobius"/>
    </source>
</evidence>
<dbReference type="OrthoDB" id="5784at2759"/>
<dbReference type="CDD" id="cd03386">
    <property type="entry name" value="PAP2_Aur1_like"/>
    <property type="match status" value="1"/>
</dbReference>
<dbReference type="PANTHER" id="PTHR31310">
    <property type="match status" value="1"/>
</dbReference>
<dbReference type="GO" id="GO:0016020">
    <property type="term" value="C:membrane"/>
    <property type="evidence" value="ECO:0007669"/>
    <property type="project" value="GOC"/>
</dbReference>
<name>A0A448YP55_BRENA</name>
<reference evidence="3 4" key="1">
    <citation type="submission" date="2018-12" db="EMBL/GenBank/DDBJ databases">
        <authorList>
            <person name="Tiukova I."/>
            <person name="Dainat J."/>
        </authorList>
    </citation>
    <scope>NUCLEOTIDE SEQUENCE [LARGE SCALE GENOMIC DNA]</scope>
</reference>
<dbReference type="GO" id="GO:0006676">
    <property type="term" value="P:mannosyl diphosphorylinositol ceramide metabolic process"/>
    <property type="evidence" value="ECO:0007669"/>
    <property type="project" value="TreeGrafter"/>
</dbReference>
<organism evidence="3 4">
    <name type="scientific">Brettanomyces naardenensis</name>
    <name type="common">Yeast</name>
    <dbReference type="NCBI Taxonomy" id="13370"/>
    <lineage>
        <taxon>Eukaryota</taxon>
        <taxon>Fungi</taxon>
        <taxon>Dikarya</taxon>
        <taxon>Ascomycota</taxon>
        <taxon>Saccharomycotina</taxon>
        <taxon>Pichiomycetes</taxon>
        <taxon>Pichiales</taxon>
        <taxon>Pichiaceae</taxon>
        <taxon>Brettanomyces</taxon>
    </lineage>
</organism>
<feature type="transmembrane region" description="Helical" evidence="2">
    <location>
        <begin position="105"/>
        <end position="128"/>
    </location>
</feature>
<dbReference type="FunCoup" id="A0A448YP55">
    <property type="interactions" value="55"/>
</dbReference>
<feature type="transmembrane region" description="Helical" evidence="2">
    <location>
        <begin position="12"/>
        <end position="34"/>
    </location>
</feature>
<evidence type="ECO:0000313" key="4">
    <source>
        <dbReference type="Proteomes" id="UP000290900"/>
    </source>
</evidence>
<feature type="transmembrane region" description="Helical" evidence="2">
    <location>
        <begin position="371"/>
        <end position="390"/>
    </location>
</feature>
<keyword evidence="2" id="KW-1133">Transmembrane helix</keyword>
<keyword evidence="2" id="KW-0812">Transmembrane</keyword>
<dbReference type="InParanoid" id="A0A448YP55"/>
<keyword evidence="2" id="KW-0472">Membrane</keyword>
<dbReference type="InterPro" id="IPR052185">
    <property type="entry name" value="IPC_Synthase-Related"/>
</dbReference>
<evidence type="ECO:0000313" key="3">
    <source>
        <dbReference type="EMBL" id="VEU22719.1"/>
    </source>
</evidence>
<dbReference type="GO" id="GO:0030148">
    <property type="term" value="P:sphingolipid biosynthetic process"/>
    <property type="evidence" value="ECO:0007669"/>
    <property type="project" value="TreeGrafter"/>
</dbReference>
<dbReference type="GO" id="GO:0070916">
    <property type="term" value="C:inositol phosphoceramide synthase complex"/>
    <property type="evidence" value="ECO:0007669"/>
    <property type="project" value="TreeGrafter"/>
</dbReference>
<sequence length="438" mass="50359">MNLNSRQIIVVPISYSINAILLLIIPLSIWYYIYYVRKLKSNVLDWYAYLFNDKSEYLEPAYKFTPTRFRVIFPFLFPFLAFIILNVDYSLAAQDAANFTKAKDLLAWFSYVIFHLTVSILAAVYLYVFHPPGTLKCFAFALGFQIIVAVFSHLLPTMAPPWLIHVYDYYDVKHKGYAAGLTGVDYHLGTNLNTDGFSQSPIGFGCVPSVYSATAVQCFLFLIFNSRGSYLRQSGAEDDRRDFRANSCRRSIERSADIDLERDFDSVQLLAYDDTSSDTLVGSDKDDDDEDEDDDDNNDDNDSRCSDLELEDDIIVSSSLPGPYTGPGKCENIIYRWLFHTGYVPKILGTTFLVVQWWATMYLDHHFRFDLLAGMFYAMLSYLVVTWYILQPKIAKWCKVRLEIDGDEEEVVDGEDGKTMGMRVFEDKGWGWFFDPFA</sequence>